<protein>
    <submittedName>
        <fullName evidence="1">Addiction module antitoxin</fullName>
    </submittedName>
</protein>
<sequence>MPEPAFTQVLTTAEFKREARALKKRYRSIELDLQPLIEQLQNGDLPGDHIPGFADYIVYKVRVKNSAIRKGKSGGYRVIYQSLAPDVVVLLRLYSKSDQDDVTVDEIRAIIKKFQADTEST</sequence>
<dbReference type="Proteomes" id="UP000239576">
    <property type="component" value="Unassembled WGS sequence"/>
</dbReference>
<accession>A0A2T1DVJ4</accession>
<dbReference type="EMBL" id="PVWK01000142">
    <property type="protein sequence ID" value="PSB24533.1"/>
    <property type="molecule type" value="Genomic_DNA"/>
</dbReference>
<reference evidence="2" key="1">
    <citation type="submission" date="2018-02" db="EMBL/GenBank/DDBJ databases">
        <authorList>
            <person name="Moore K."/>
            <person name="Momper L."/>
        </authorList>
    </citation>
    <scope>NUCLEOTIDE SEQUENCE [LARGE SCALE GENOMIC DNA]</scope>
    <source>
        <strain evidence="2">ULC18</strain>
    </source>
</reference>
<dbReference type="Pfam" id="PF06296">
    <property type="entry name" value="RelE"/>
    <property type="match status" value="1"/>
</dbReference>
<keyword evidence="2" id="KW-1185">Reference proteome</keyword>
<dbReference type="InterPro" id="IPR009387">
    <property type="entry name" value="HigB-2"/>
</dbReference>
<dbReference type="OrthoDB" id="197283at2"/>
<dbReference type="AlphaFoldDB" id="A0A2T1DVJ4"/>
<dbReference type="RefSeq" id="WP_106259728.1">
    <property type="nucleotide sequence ID" value="NZ_CAWNSW010000105.1"/>
</dbReference>
<reference evidence="1 2" key="2">
    <citation type="submission" date="2018-03" db="EMBL/GenBank/DDBJ databases">
        <title>The ancient ancestry and fast evolution of plastids.</title>
        <authorList>
            <person name="Moore K.R."/>
            <person name="Magnabosco C."/>
            <person name="Momper L."/>
            <person name="Gold D.A."/>
            <person name="Bosak T."/>
            <person name="Fournier G.P."/>
        </authorList>
    </citation>
    <scope>NUCLEOTIDE SEQUENCE [LARGE SCALE GENOMIC DNA]</scope>
    <source>
        <strain evidence="1 2">ULC18</strain>
    </source>
</reference>
<evidence type="ECO:0000313" key="2">
    <source>
        <dbReference type="Proteomes" id="UP000239576"/>
    </source>
</evidence>
<proteinExistence type="predicted"/>
<gene>
    <name evidence="1" type="ORF">C7B82_26250</name>
</gene>
<evidence type="ECO:0000313" key="1">
    <source>
        <dbReference type="EMBL" id="PSB24533.1"/>
    </source>
</evidence>
<name>A0A2T1DVJ4_9CYAN</name>
<comment type="caution">
    <text evidence="1">The sequence shown here is derived from an EMBL/GenBank/DDBJ whole genome shotgun (WGS) entry which is preliminary data.</text>
</comment>
<organism evidence="1 2">
    <name type="scientific">Stenomitos frigidus ULC18</name>
    <dbReference type="NCBI Taxonomy" id="2107698"/>
    <lineage>
        <taxon>Bacteria</taxon>
        <taxon>Bacillati</taxon>
        <taxon>Cyanobacteriota</taxon>
        <taxon>Cyanophyceae</taxon>
        <taxon>Leptolyngbyales</taxon>
        <taxon>Leptolyngbyaceae</taxon>
        <taxon>Stenomitos</taxon>
    </lineage>
</organism>